<reference evidence="2 4" key="2">
    <citation type="submission" date="2019-04" db="EMBL/GenBank/DDBJ databases">
        <authorList>
            <person name="Schori C."/>
            <person name="Ahrens C."/>
        </authorList>
    </citation>
    <scope>NUCLEOTIDE SEQUENCE [LARGE SCALE GENOMIC DNA]</scope>
    <source>
        <strain evidence="2 4">DSM 2950</strain>
    </source>
</reference>
<dbReference type="EMBL" id="CP039126">
    <property type="protein sequence ID" value="QMW76355.1"/>
    <property type="molecule type" value="Genomic_DNA"/>
</dbReference>
<dbReference type="AlphaFoldDB" id="A0A4P6LUM3"/>
<dbReference type="GeneID" id="75052981"/>
<dbReference type="InterPro" id="IPR012675">
    <property type="entry name" value="Beta-grasp_dom_sf"/>
</dbReference>
<gene>
    <name evidence="1" type="primary">thiS</name>
    <name evidence="2" type="ORF">E5259_01400</name>
    <name evidence="1" type="ORF">PMF13cell1_01240</name>
</gene>
<evidence type="ECO:0000313" key="1">
    <source>
        <dbReference type="EMBL" id="QBE95716.1"/>
    </source>
</evidence>
<dbReference type="PANTHER" id="PTHR34472">
    <property type="entry name" value="SULFUR CARRIER PROTEIN THIS"/>
    <property type="match status" value="1"/>
</dbReference>
<evidence type="ECO:0000313" key="3">
    <source>
        <dbReference type="Proteomes" id="UP000289794"/>
    </source>
</evidence>
<dbReference type="InterPro" id="IPR010035">
    <property type="entry name" value="Thi_S"/>
</dbReference>
<dbReference type="Gene3D" id="3.10.20.30">
    <property type="match status" value="1"/>
</dbReference>
<accession>A0A4P6LUM3</accession>
<dbReference type="SUPFAM" id="SSF54285">
    <property type="entry name" value="MoaD/ThiS"/>
    <property type="match status" value="1"/>
</dbReference>
<dbReference type="RefSeq" id="WP_018595467.1">
    <property type="nucleotide sequence ID" value="NZ_AP031416.1"/>
</dbReference>
<dbReference type="Pfam" id="PF02597">
    <property type="entry name" value="ThiS"/>
    <property type="match status" value="1"/>
</dbReference>
<name>A0A4P6LUM3_9FIRM</name>
<dbReference type="PANTHER" id="PTHR34472:SF1">
    <property type="entry name" value="SULFUR CARRIER PROTEIN THIS"/>
    <property type="match status" value="1"/>
</dbReference>
<dbReference type="EMBL" id="CP035945">
    <property type="protein sequence ID" value="QBE95716.1"/>
    <property type="molecule type" value="Genomic_DNA"/>
</dbReference>
<evidence type="ECO:0000313" key="4">
    <source>
        <dbReference type="Proteomes" id="UP000515789"/>
    </source>
</evidence>
<dbReference type="Proteomes" id="UP000515789">
    <property type="component" value="Chromosome"/>
</dbReference>
<proteinExistence type="predicted"/>
<dbReference type="Proteomes" id="UP000289794">
    <property type="component" value="Chromosome"/>
</dbReference>
<dbReference type="InterPro" id="IPR016155">
    <property type="entry name" value="Mopterin_synth/thiamin_S_b"/>
</dbReference>
<reference evidence="1 3" key="1">
    <citation type="submission" date="2019-01" db="EMBL/GenBank/DDBJ databases">
        <title>PMF-metabolizing Aryl O-demethylase.</title>
        <authorList>
            <person name="Kim M."/>
        </authorList>
    </citation>
    <scope>NUCLEOTIDE SEQUENCE [LARGE SCALE GENOMIC DNA]</scope>
    <source>
        <strain evidence="1 3">PMF1</strain>
    </source>
</reference>
<dbReference type="NCBIfam" id="TIGR01683">
    <property type="entry name" value="thiS"/>
    <property type="match status" value="1"/>
</dbReference>
<sequence>MIKINGTPVQLSAPCTVETFLLEQGYTLQRIAVERNGEILPKKHYADTLVLENDTYEVVSFVGGG</sequence>
<dbReference type="CDD" id="cd00565">
    <property type="entry name" value="Ubl_ThiS"/>
    <property type="match status" value="1"/>
</dbReference>
<evidence type="ECO:0000313" key="2">
    <source>
        <dbReference type="EMBL" id="QMW76355.1"/>
    </source>
</evidence>
<dbReference type="InterPro" id="IPR003749">
    <property type="entry name" value="ThiS/MoaD-like"/>
</dbReference>
<dbReference type="KEGG" id="bpro:PMF13cell1_01240"/>
<protein>
    <submittedName>
        <fullName evidence="1">Sulfur carrier protein ThiS</fullName>
    </submittedName>
</protein>
<organism evidence="1 3">
    <name type="scientific">Blautia producta</name>
    <dbReference type="NCBI Taxonomy" id="33035"/>
    <lineage>
        <taxon>Bacteria</taxon>
        <taxon>Bacillati</taxon>
        <taxon>Bacillota</taxon>
        <taxon>Clostridia</taxon>
        <taxon>Lachnospirales</taxon>
        <taxon>Lachnospiraceae</taxon>
        <taxon>Blautia</taxon>
    </lineage>
</organism>